<proteinExistence type="predicted"/>
<dbReference type="EMBL" id="JAWHQM010000089">
    <property type="protein sequence ID" value="KAK5637045.1"/>
    <property type="molecule type" value="Genomic_DNA"/>
</dbReference>
<evidence type="ECO:0000313" key="1">
    <source>
        <dbReference type="EMBL" id="KAK5637045.1"/>
    </source>
</evidence>
<keyword evidence="2" id="KW-1185">Reference proteome</keyword>
<organism evidence="1 2">
    <name type="scientific">Xylaria bambusicola</name>
    <dbReference type="NCBI Taxonomy" id="326684"/>
    <lineage>
        <taxon>Eukaryota</taxon>
        <taxon>Fungi</taxon>
        <taxon>Dikarya</taxon>
        <taxon>Ascomycota</taxon>
        <taxon>Pezizomycotina</taxon>
        <taxon>Sordariomycetes</taxon>
        <taxon>Xylariomycetidae</taxon>
        <taxon>Xylariales</taxon>
        <taxon>Xylariaceae</taxon>
        <taxon>Xylaria</taxon>
    </lineage>
</organism>
<dbReference type="Proteomes" id="UP001305414">
    <property type="component" value="Unassembled WGS sequence"/>
</dbReference>
<sequence>MRATGTAEKDWAITSVDSDKILQDAKDPAASPATQMRAIFALMSKHGCGGDYNSKVVGYEKLGVAAEHVDAMMKRLAQELDV</sequence>
<dbReference type="AlphaFoldDB" id="A0AAN7UQG7"/>
<accession>A0AAN7UQG7</accession>
<gene>
    <name evidence="1" type="ORF">RRF57_012757</name>
</gene>
<name>A0AAN7UQG7_9PEZI</name>
<reference evidence="1 2" key="1">
    <citation type="submission" date="2023-10" db="EMBL/GenBank/DDBJ databases">
        <title>Draft genome sequence of Xylaria bambusicola isolate GMP-LS, the root and basal stem rot pathogen of sugarcane in Indonesia.</title>
        <authorList>
            <person name="Selvaraj P."/>
            <person name="Muralishankar V."/>
            <person name="Muruganantham S."/>
            <person name="Sp S."/>
            <person name="Haryani S."/>
            <person name="Lau K.J.X."/>
            <person name="Naqvi N.I."/>
        </authorList>
    </citation>
    <scope>NUCLEOTIDE SEQUENCE [LARGE SCALE GENOMIC DNA]</scope>
    <source>
        <strain evidence="1">GMP-LS</strain>
    </source>
</reference>
<evidence type="ECO:0000313" key="2">
    <source>
        <dbReference type="Proteomes" id="UP001305414"/>
    </source>
</evidence>
<comment type="caution">
    <text evidence="1">The sequence shown here is derived from an EMBL/GenBank/DDBJ whole genome shotgun (WGS) entry which is preliminary data.</text>
</comment>
<protein>
    <submittedName>
        <fullName evidence="1">Uncharacterized protein</fullName>
    </submittedName>
</protein>